<evidence type="ECO:0000313" key="2">
    <source>
        <dbReference type="Proteomes" id="UP000006377"/>
    </source>
</evidence>
<evidence type="ECO:0000313" key="1">
    <source>
        <dbReference type="EMBL" id="ABS61748.1"/>
    </source>
</evidence>
<keyword evidence="2" id="KW-1185">Reference proteome</keyword>
<dbReference type="EMBL" id="CP000774">
    <property type="protein sequence ID" value="ABS61748.1"/>
    <property type="molecule type" value="Genomic_DNA"/>
</dbReference>
<sequence length="129" mass="14011">MGRPVAGATAYRCPEWPKAIFSPCGAKSNLLAGQWMEAMSDAIGPGDLVLCVNAAPNHVTGRPVPLQAGETYCVLAVLEFACPCGRSDALLDVGIDFAWCQSRFRLLPKPKMEAKPRRVSAPREKERVR</sequence>
<reference evidence="1 2" key="1">
    <citation type="journal article" date="2011" name="Stand. Genomic Sci.">
        <title>Complete genome sequence of Parvibaculum lavamentivorans type strain (DS-1(T)).</title>
        <authorList>
            <person name="Schleheck D."/>
            <person name="Weiss M."/>
            <person name="Pitluck S."/>
            <person name="Bruce D."/>
            <person name="Land M.L."/>
            <person name="Han S."/>
            <person name="Saunders E."/>
            <person name="Tapia R."/>
            <person name="Detter C."/>
            <person name="Brettin T."/>
            <person name="Han J."/>
            <person name="Woyke T."/>
            <person name="Goodwin L."/>
            <person name="Pennacchio L."/>
            <person name="Nolan M."/>
            <person name="Cook A.M."/>
            <person name="Kjelleberg S."/>
            <person name="Thomas T."/>
        </authorList>
    </citation>
    <scope>NUCLEOTIDE SEQUENCE [LARGE SCALE GENOMIC DNA]</scope>
    <source>
        <strain evidence="2">DS-1 / DSM 13023 / NCIMB 13966</strain>
    </source>
</reference>
<proteinExistence type="predicted"/>
<dbReference type="STRING" id="402881.Plav_0125"/>
<dbReference type="AlphaFoldDB" id="A7HPB5"/>
<protein>
    <submittedName>
        <fullName evidence="1">Uncharacterized protein</fullName>
    </submittedName>
</protein>
<name>A7HPB5_PARL1</name>
<gene>
    <name evidence="1" type="ordered locus">Plav_0125</name>
</gene>
<organism evidence="1 2">
    <name type="scientific">Parvibaculum lavamentivorans (strain DS-1 / DSM 13023 / NCIMB 13966)</name>
    <dbReference type="NCBI Taxonomy" id="402881"/>
    <lineage>
        <taxon>Bacteria</taxon>
        <taxon>Pseudomonadati</taxon>
        <taxon>Pseudomonadota</taxon>
        <taxon>Alphaproteobacteria</taxon>
        <taxon>Hyphomicrobiales</taxon>
        <taxon>Parvibaculaceae</taxon>
        <taxon>Parvibaculum</taxon>
    </lineage>
</organism>
<dbReference type="Proteomes" id="UP000006377">
    <property type="component" value="Chromosome"/>
</dbReference>
<dbReference type="eggNOG" id="ENOG5033YY6">
    <property type="taxonomic scope" value="Bacteria"/>
</dbReference>
<dbReference type="HOGENOM" id="CLU_1946722_0_0_5"/>
<dbReference type="KEGG" id="pla:Plav_0125"/>
<accession>A7HPB5</accession>